<dbReference type="STRING" id="112234.SAMN05421768_102252"/>
<evidence type="ECO:0008006" key="6">
    <source>
        <dbReference type="Google" id="ProtNLM"/>
    </source>
</evidence>
<dbReference type="OrthoDB" id="1273664at2"/>
<evidence type="ECO:0000313" key="2">
    <source>
        <dbReference type="EMBL" id="SIS31130.1"/>
    </source>
</evidence>
<dbReference type="RefSeq" id="WP_076352336.1">
    <property type="nucleotide sequence ID" value="NZ_CP033926.1"/>
</dbReference>
<reference evidence="1 5" key="2">
    <citation type="submission" date="2018-11" db="EMBL/GenBank/DDBJ databases">
        <title>Proposal to divide the Flavobacteriaceae and reorganize its genera based on Amino Acid Identity values calculated from whole genome sequences.</title>
        <authorList>
            <person name="Nicholson A.C."/>
            <person name="Gulvik C.A."/>
            <person name="Whitney A.M."/>
            <person name="Humrighouse B.W."/>
            <person name="Bell M."/>
            <person name="Holmes B."/>
            <person name="Steigerwalt A.G."/>
            <person name="Villarma A."/>
            <person name="Sheth M."/>
            <person name="Batra D."/>
            <person name="Pryor J."/>
            <person name="Bernardet J.-F."/>
            <person name="Hugo C."/>
            <person name="Kampfer P."/>
            <person name="Newman J."/>
            <person name="McQuiston J.R."/>
        </authorList>
    </citation>
    <scope>NUCLEOTIDE SEQUENCE [LARGE SCALE GENOMIC DNA]</scope>
    <source>
        <strain evidence="1 5">DSM 16927</strain>
    </source>
</reference>
<name>A0A1N7JG59_9FLAO</name>
<dbReference type="Proteomes" id="UP000279541">
    <property type="component" value="Chromosome"/>
</dbReference>
<dbReference type="AlphaFoldDB" id="A0A1N7JG59"/>
<dbReference type="KEGG" id="cjt:EG359_08030"/>
<protein>
    <recommendedName>
        <fullName evidence="6">YD repeat-containing protein</fullName>
    </recommendedName>
</protein>
<keyword evidence="5" id="KW-1185">Reference proteome</keyword>
<dbReference type="EMBL" id="FTNZ01000002">
    <property type="protein sequence ID" value="SIS31130.1"/>
    <property type="molecule type" value="Genomic_DNA"/>
</dbReference>
<evidence type="ECO:0000313" key="4">
    <source>
        <dbReference type="Proteomes" id="UP000186106"/>
    </source>
</evidence>
<gene>
    <name evidence="1" type="ORF">EG359_08030</name>
    <name evidence="2" type="ORF">SAMN05421768_102252</name>
    <name evidence="3" type="ORF">SAMN05421768_108251</name>
</gene>
<organism evidence="3 4">
    <name type="scientific">Chryseobacterium joostei</name>
    <dbReference type="NCBI Taxonomy" id="112234"/>
    <lineage>
        <taxon>Bacteria</taxon>
        <taxon>Pseudomonadati</taxon>
        <taxon>Bacteroidota</taxon>
        <taxon>Flavobacteriia</taxon>
        <taxon>Flavobacteriales</taxon>
        <taxon>Weeksellaceae</taxon>
        <taxon>Chryseobacterium group</taxon>
        <taxon>Chryseobacterium</taxon>
    </lineage>
</organism>
<sequence length="266" mass="30338">MKNYLFLGMMSTVILFNSCSNGDDNTNDSSEKKLLLSKVTTTYMGIPDNVETGILTFQYNNKGQLVKMQSKDGTTTFEYNNNNNKPVKSNYYNSQQKLEYYSEFSYDGNQLIGNKVVSPTPQNNITYKYTYALNGQLATSTICNSVNCSSPTIEYYTYNGDNVSVYTVNIGETNFSLKNEYSSDNKFTPYTNINKYLKIFFRRTETLSKNNYLTDKNSSNSSGNWLPNDTITYTLEYNSSGFPIKSLGKNQNGKSIVQYDYEYIIQ</sequence>
<evidence type="ECO:0000313" key="5">
    <source>
        <dbReference type="Proteomes" id="UP000279541"/>
    </source>
</evidence>
<proteinExistence type="predicted"/>
<accession>A0A1N7JG59</accession>
<dbReference type="EMBL" id="CP033926">
    <property type="protein sequence ID" value="AZA99562.1"/>
    <property type="molecule type" value="Genomic_DNA"/>
</dbReference>
<dbReference type="EMBL" id="FTNZ01000008">
    <property type="protein sequence ID" value="SIS48226.1"/>
    <property type="molecule type" value="Genomic_DNA"/>
</dbReference>
<dbReference type="Proteomes" id="UP000186106">
    <property type="component" value="Unassembled WGS sequence"/>
</dbReference>
<reference evidence="3 4" key="1">
    <citation type="submission" date="2017-01" db="EMBL/GenBank/DDBJ databases">
        <authorList>
            <person name="Mah S.A."/>
            <person name="Swanson W.J."/>
            <person name="Moy G.W."/>
            <person name="Vacquier V.D."/>
        </authorList>
    </citation>
    <scope>NUCLEOTIDE SEQUENCE [LARGE SCALE GENOMIC DNA]</scope>
    <source>
        <strain evidence="3 4">DSM 16927</strain>
    </source>
</reference>
<evidence type="ECO:0000313" key="3">
    <source>
        <dbReference type="EMBL" id="SIS48226.1"/>
    </source>
</evidence>
<evidence type="ECO:0000313" key="1">
    <source>
        <dbReference type="EMBL" id="AZA99562.1"/>
    </source>
</evidence>